<name>A0A4Q1JPW3_9BACT</name>
<evidence type="ECO:0000256" key="6">
    <source>
        <dbReference type="SAM" id="SignalP"/>
    </source>
</evidence>
<accession>A0A4Q1JPW3</accession>
<dbReference type="InterPro" id="IPR011990">
    <property type="entry name" value="TPR-like_helical_dom_sf"/>
</dbReference>
<dbReference type="Pfam" id="PF07980">
    <property type="entry name" value="SusD_RagB"/>
    <property type="match status" value="1"/>
</dbReference>
<reference evidence="8 9" key="1">
    <citation type="submission" date="2019-01" db="EMBL/GenBank/DDBJ databases">
        <title>Ancylomarina salipaludis sp. nov., isolated from a salt marsh.</title>
        <authorList>
            <person name="Yoon J.-H."/>
        </authorList>
    </citation>
    <scope>NUCLEOTIDE SEQUENCE [LARGE SCALE GENOMIC DNA]</scope>
    <source>
        <strain evidence="8 9">SHSM-M15</strain>
    </source>
</reference>
<evidence type="ECO:0000256" key="3">
    <source>
        <dbReference type="ARBA" id="ARBA00022729"/>
    </source>
</evidence>
<dbReference type="Gene3D" id="1.25.40.10">
    <property type="entry name" value="Tetratricopeptide repeat domain"/>
    <property type="match status" value="1"/>
</dbReference>
<keyword evidence="4" id="KW-0472">Membrane</keyword>
<evidence type="ECO:0000256" key="4">
    <source>
        <dbReference type="ARBA" id="ARBA00023136"/>
    </source>
</evidence>
<dbReference type="Gene3D" id="1.25.40.390">
    <property type="match status" value="1"/>
</dbReference>
<evidence type="ECO:0000313" key="9">
    <source>
        <dbReference type="Proteomes" id="UP000289703"/>
    </source>
</evidence>
<evidence type="ECO:0000256" key="1">
    <source>
        <dbReference type="ARBA" id="ARBA00004442"/>
    </source>
</evidence>
<comment type="similarity">
    <text evidence="2">Belongs to the SusD family.</text>
</comment>
<keyword evidence="5" id="KW-0998">Cell outer membrane</keyword>
<dbReference type="PROSITE" id="PS51257">
    <property type="entry name" value="PROKAR_LIPOPROTEIN"/>
    <property type="match status" value="1"/>
</dbReference>
<feature type="signal peptide" evidence="6">
    <location>
        <begin position="1"/>
        <end position="29"/>
    </location>
</feature>
<dbReference type="GO" id="GO:0009279">
    <property type="term" value="C:cell outer membrane"/>
    <property type="evidence" value="ECO:0007669"/>
    <property type="project" value="UniProtKB-SubCell"/>
</dbReference>
<evidence type="ECO:0000256" key="2">
    <source>
        <dbReference type="ARBA" id="ARBA00006275"/>
    </source>
</evidence>
<evidence type="ECO:0000259" key="7">
    <source>
        <dbReference type="Pfam" id="PF07980"/>
    </source>
</evidence>
<feature type="domain" description="RagB/SusD" evidence="7">
    <location>
        <begin position="371"/>
        <end position="525"/>
    </location>
</feature>
<sequence>MLLIMNKKYFKTNYIMIAFALIFACVSCVDDLNTLPLDEDIKTRENVLTDAESYKQLLAKCYAGLILGGQTGVDDNPDISSINGGFSSYLRLLWNHQELPTDEAICAWNDGNLRDLHDQDWDSSNEFVKAMYYRIALQITYCNNLIKLTSDKPEYKAFSDEARALRALSYYHMLDMFGRGPFVTEEDQIGSFFFPEMVTQKELFKYIEDELTAIETDLAEPRTNEYGRADKGLAWAILAKMYLNAEVYIDEPRYTDAITYCNKIINGGYSIESTYANLFLADNHLRTNEIIFPIAADGNSTQTWGGMTFLLHSTVGGDMPASESGIDGGWGGNRTTKAFVNLFPDVTGTDKRGMFYTEGQNLEIADIFNFRDGYALRKFKNITSTGAVGSNLSFPDTDFPLFRLADFYLVYAEAVLLGGTGGTKGQAVIYINELRARAYGDTSGNITESDLTLDFILDERGRELYWECHRRTDLVRFKKLTGGAYNWPWKGAVANGKATDEKYNVFPIPSSDINANPNLSNISGY</sequence>
<comment type="caution">
    <text evidence="8">The sequence shown here is derived from an EMBL/GenBank/DDBJ whole genome shotgun (WGS) entry which is preliminary data.</text>
</comment>
<keyword evidence="9" id="KW-1185">Reference proteome</keyword>
<proteinExistence type="inferred from homology"/>
<evidence type="ECO:0000256" key="5">
    <source>
        <dbReference type="ARBA" id="ARBA00023237"/>
    </source>
</evidence>
<keyword evidence="3 6" id="KW-0732">Signal</keyword>
<protein>
    <submittedName>
        <fullName evidence="8">RagB/SusD family nutrient uptake outer membrane protein</fullName>
    </submittedName>
</protein>
<organism evidence="8 9">
    <name type="scientific">Ancylomarina salipaludis</name>
    <dbReference type="NCBI Taxonomy" id="2501299"/>
    <lineage>
        <taxon>Bacteria</taxon>
        <taxon>Pseudomonadati</taxon>
        <taxon>Bacteroidota</taxon>
        <taxon>Bacteroidia</taxon>
        <taxon>Marinilabiliales</taxon>
        <taxon>Marinifilaceae</taxon>
        <taxon>Ancylomarina</taxon>
    </lineage>
</organism>
<evidence type="ECO:0000313" key="8">
    <source>
        <dbReference type="EMBL" id="RXQ96276.1"/>
    </source>
</evidence>
<dbReference type="Gene3D" id="1.10.3780.10">
    <property type="entry name" value="SusD-like"/>
    <property type="match status" value="1"/>
</dbReference>
<dbReference type="InterPro" id="IPR012944">
    <property type="entry name" value="SusD_RagB_dom"/>
</dbReference>
<dbReference type="SUPFAM" id="SSF48452">
    <property type="entry name" value="TPR-like"/>
    <property type="match status" value="1"/>
</dbReference>
<dbReference type="CDD" id="cd08977">
    <property type="entry name" value="SusD"/>
    <property type="match status" value="1"/>
</dbReference>
<dbReference type="AlphaFoldDB" id="A0A4Q1JPW3"/>
<gene>
    <name evidence="8" type="ORF">EO244_05435</name>
</gene>
<dbReference type="Proteomes" id="UP000289703">
    <property type="component" value="Unassembled WGS sequence"/>
</dbReference>
<comment type="subcellular location">
    <subcellularLocation>
        <location evidence="1">Cell outer membrane</location>
    </subcellularLocation>
</comment>
<dbReference type="OrthoDB" id="5694214at2"/>
<dbReference type="EMBL" id="SAXA01000003">
    <property type="protein sequence ID" value="RXQ96276.1"/>
    <property type="molecule type" value="Genomic_DNA"/>
</dbReference>
<feature type="chain" id="PRO_5020626226" evidence="6">
    <location>
        <begin position="30"/>
        <end position="525"/>
    </location>
</feature>